<keyword evidence="3" id="KW-0520">NAD</keyword>
<dbReference type="PIRSF" id="PIRSF500136">
    <property type="entry name" value="UDP_ManNAc_DH"/>
    <property type="match status" value="1"/>
</dbReference>
<evidence type="ECO:0000256" key="2">
    <source>
        <dbReference type="ARBA" id="ARBA00023002"/>
    </source>
</evidence>
<dbReference type="PANTHER" id="PTHR43491">
    <property type="entry name" value="UDP-N-ACETYL-D-MANNOSAMINE DEHYDROGENASE"/>
    <property type="match status" value="1"/>
</dbReference>
<dbReference type="Pfam" id="PF03721">
    <property type="entry name" value="UDPG_MGDP_dh_N"/>
    <property type="match status" value="1"/>
</dbReference>
<evidence type="ECO:0000256" key="3">
    <source>
        <dbReference type="ARBA" id="ARBA00023027"/>
    </source>
</evidence>
<dbReference type="InterPro" id="IPR017476">
    <property type="entry name" value="UDP-Glc/GDP-Man"/>
</dbReference>
<dbReference type="PIRSF" id="PIRSF000124">
    <property type="entry name" value="UDPglc_GDPman_dh"/>
    <property type="match status" value="1"/>
</dbReference>
<dbReference type="PANTHER" id="PTHR43491:SF2">
    <property type="entry name" value="UDP-N-ACETYL-D-MANNOSAMINE DEHYDROGENASE"/>
    <property type="match status" value="1"/>
</dbReference>
<keyword evidence="2" id="KW-0560">Oxidoreductase</keyword>
<reference evidence="5" key="1">
    <citation type="journal article" date="2015" name="Nature">
        <title>Complex archaea that bridge the gap between prokaryotes and eukaryotes.</title>
        <authorList>
            <person name="Spang A."/>
            <person name="Saw J.H."/>
            <person name="Jorgensen S.L."/>
            <person name="Zaremba-Niedzwiedzka K."/>
            <person name="Martijn J."/>
            <person name="Lind A.E."/>
            <person name="van Eijk R."/>
            <person name="Schleper C."/>
            <person name="Guy L."/>
            <person name="Ettema T.J."/>
        </authorList>
    </citation>
    <scope>NUCLEOTIDE SEQUENCE</scope>
</reference>
<dbReference type="InterPro" id="IPR036291">
    <property type="entry name" value="NAD(P)-bd_dom_sf"/>
</dbReference>
<evidence type="ECO:0000256" key="1">
    <source>
        <dbReference type="ARBA" id="ARBA00006601"/>
    </source>
</evidence>
<proteinExistence type="inferred from homology"/>
<dbReference type="EMBL" id="LAZR01011615">
    <property type="protein sequence ID" value="KKM60764.1"/>
    <property type="molecule type" value="Genomic_DNA"/>
</dbReference>
<dbReference type="SMART" id="SM00984">
    <property type="entry name" value="UDPG_MGDP_dh_C"/>
    <property type="match status" value="1"/>
</dbReference>
<accession>A0A0F9ITV9</accession>
<dbReference type="GO" id="GO:0016628">
    <property type="term" value="F:oxidoreductase activity, acting on the CH-CH group of donors, NAD or NADP as acceptor"/>
    <property type="evidence" value="ECO:0007669"/>
    <property type="project" value="InterPro"/>
</dbReference>
<dbReference type="SUPFAM" id="SSF51735">
    <property type="entry name" value="NAD(P)-binding Rossmann-fold domains"/>
    <property type="match status" value="1"/>
</dbReference>
<protein>
    <recommendedName>
        <fullName evidence="4">UDP-glucose/GDP-mannose dehydrogenase C-terminal domain-containing protein</fullName>
    </recommendedName>
</protein>
<dbReference type="Pfam" id="PF03720">
    <property type="entry name" value="UDPG_MGDP_dh_C"/>
    <property type="match status" value="1"/>
</dbReference>
<evidence type="ECO:0000313" key="5">
    <source>
        <dbReference type="EMBL" id="KKM60764.1"/>
    </source>
</evidence>
<dbReference type="SUPFAM" id="SSF52413">
    <property type="entry name" value="UDP-glucose/GDP-mannose dehydrogenase C-terminal domain"/>
    <property type="match status" value="1"/>
</dbReference>
<dbReference type="InterPro" id="IPR008927">
    <property type="entry name" value="6-PGluconate_DH-like_C_sf"/>
</dbReference>
<dbReference type="InterPro" id="IPR014027">
    <property type="entry name" value="UDP-Glc/GDP-Man_DH_C"/>
</dbReference>
<feature type="domain" description="UDP-glucose/GDP-mannose dehydrogenase C-terminal" evidence="4">
    <location>
        <begin position="344"/>
        <end position="445"/>
    </location>
</feature>
<dbReference type="AlphaFoldDB" id="A0A0F9ITV9"/>
<dbReference type="InterPro" id="IPR001732">
    <property type="entry name" value="UDP-Glc/GDP-Man_DH_N"/>
</dbReference>
<name>A0A0F9ITV9_9ZZZZ</name>
<dbReference type="Pfam" id="PF00984">
    <property type="entry name" value="UDPG_MGDP_dh"/>
    <property type="match status" value="1"/>
</dbReference>
<organism evidence="5">
    <name type="scientific">marine sediment metagenome</name>
    <dbReference type="NCBI Taxonomy" id="412755"/>
    <lineage>
        <taxon>unclassified sequences</taxon>
        <taxon>metagenomes</taxon>
        <taxon>ecological metagenomes</taxon>
    </lineage>
</organism>
<dbReference type="GO" id="GO:0051287">
    <property type="term" value="F:NAD binding"/>
    <property type="evidence" value="ECO:0007669"/>
    <property type="project" value="InterPro"/>
</dbReference>
<comment type="caution">
    <text evidence="5">The sequence shown here is derived from an EMBL/GenBank/DDBJ whole genome shotgun (WGS) entry which is preliminary data.</text>
</comment>
<gene>
    <name evidence="5" type="ORF">LCGC14_1538580</name>
</gene>
<dbReference type="NCBIfam" id="TIGR03026">
    <property type="entry name" value="NDP-sugDHase"/>
    <property type="match status" value="1"/>
</dbReference>
<comment type="similarity">
    <text evidence="1">Belongs to the UDP-glucose/GDP-mannose dehydrogenase family.</text>
</comment>
<dbReference type="InterPro" id="IPR036220">
    <property type="entry name" value="UDP-Glc/GDP-Man_DH_C_sf"/>
</dbReference>
<dbReference type="GO" id="GO:0016616">
    <property type="term" value="F:oxidoreductase activity, acting on the CH-OH group of donors, NAD or NADP as acceptor"/>
    <property type="evidence" value="ECO:0007669"/>
    <property type="project" value="InterPro"/>
</dbReference>
<dbReference type="GO" id="GO:0000271">
    <property type="term" value="P:polysaccharide biosynthetic process"/>
    <property type="evidence" value="ECO:0007669"/>
    <property type="project" value="InterPro"/>
</dbReference>
<dbReference type="Gene3D" id="3.40.50.720">
    <property type="entry name" value="NAD(P)-binding Rossmann-like Domain"/>
    <property type="match status" value="2"/>
</dbReference>
<dbReference type="InterPro" id="IPR028359">
    <property type="entry name" value="UDP_ManNAc/GlcNAc_DH"/>
</dbReference>
<sequence length="458" mass="50757">MDVFCNSLQEALYFGVTDGGVEMVTIESLTTQKDRIAVIGLGYVGLPLAIQLSKHFKVVGYDLKSKRIEELKSGCDRTLEVPEESLRSTDIYFSNDPAALSECKFIIVAVPTPIDQYLIPDLTPLRSASGTVGKHMKNGSCVVYESTVYPGATEEVCVPILERESGFKLGVDFVVGYSPERINPGDKLHRLGNNVKIVSGSDPKTVEFLSKVYGKVVKAGIHQTSSIKVAEAAKVIENTQRDLNIALMNELAMIFDKMGIDTKEVLDAAETKWNFLPFMPGLVGGHCIGVDPYYLTYKAESIGYHPEMILAGRRINDRMGKYIAEKVVKLLIGEGRQVRDSKVVVLGLTFKEDVPDLRNSKIVDMIDELKDYGIEVLVHDPLADADEAKIYYNLKLQDLDSLYGADAVIVAVIHQLYRKMGLSNIAKLCSNHRPLVIDIKGAFNPPDENSPDMTYWRL</sequence>
<dbReference type="SUPFAM" id="SSF48179">
    <property type="entry name" value="6-phosphogluconate dehydrogenase C-terminal domain-like"/>
    <property type="match status" value="1"/>
</dbReference>
<evidence type="ECO:0000259" key="4">
    <source>
        <dbReference type="SMART" id="SM00984"/>
    </source>
</evidence>
<dbReference type="InterPro" id="IPR014026">
    <property type="entry name" value="UDP-Glc/GDP-Man_DH_dimer"/>
</dbReference>